<evidence type="ECO:0000256" key="4">
    <source>
        <dbReference type="RuleBase" id="RU367040"/>
    </source>
</evidence>
<evidence type="ECO:0000313" key="6">
    <source>
        <dbReference type="EMBL" id="KAL1139824.1"/>
    </source>
</evidence>
<keyword evidence="4" id="KW-0966">Cell projection</keyword>
<comment type="similarity">
    <text evidence="1 4">Belongs to the tektin family.</text>
</comment>
<comment type="subcellular location">
    <subcellularLocation>
        <location evidence="4">Cytoplasm</location>
        <location evidence="4">Cytoskeleton</location>
        <location evidence="4">Cilium axoneme</location>
    </subcellularLocation>
</comment>
<evidence type="ECO:0000256" key="3">
    <source>
        <dbReference type="ARBA" id="ARBA00023054"/>
    </source>
</evidence>
<dbReference type="Pfam" id="PF03148">
    <property type="entry name" value="Tektin"/>
    <property type="match status" value="1"/>
</dbReference>
<dbReference type="PANTHER" id="PTHR19960:SF12">
    <property type="entry name" value="TEKTIN-4"/>
    <property type="match status" value="1"/>
</dbReference>
<evidence type="ECO:0000256" key="5">
    <source>
        <dbReference type="SAM" id="Coils"/>
    </source>
</evidence>
<evidence type="ECO:0000256" key="2">
    <source>
        <dbReference type="ARBA" id="ARBA00022490"/>
    </source>
</evidence>
<gene>
    <name evidence="6" type="ORF">AAG570_006801</name>
</gene>
<dbReference type="AlphaFoldDB" id="A0ABD0YV48"/>
<dbReference type="GO" id="GO:0015630">
    <property type="term" value="C:microtubule cytoskeleton"/>
    <property type="evidence" value="ECO:0007669"/>
    <property type="project" value="UniProtKB-UniRule"/>
</dbReference>
<dbReference type="PANTHER" id="PTHR19960">
    <property type="entry name" value="TEKTIN"/>
    <property type="match status" value="1"/>
</dbReference>
<name>A0ABD0YV48_9HEMI</name>
<keyword evidence="3 5" id="KW-0175">Coiled coil</keyword>
<accession>A0ABD0YV48</accession>
<organism evidence="6 7">
    <name type="scientific">Ranatra chinensis</name>
    <dbReference type="NCBI Taxonomy" id="642074"/>
    <lineage>
        <taxon>Eukaryota</taxon>
        <taxon>Metazoa</taxon>
        <taxon>Ecdysozoa</taxon>
        <taxon>Arthropoda</taxon>
        <taxon>Hexapoda</taxon>
        <taxon>Insecta</taxon>
        <taxon>Pterygota</taxon>
        <taxon>Neoptera</taxon>
        <taxon>Paraneoptera</taxon>
        <taxon>Hemiptera</taxon>
        <taxon>Heteroptera</taxon>
        <taxon>Panheteroptera</taxon>
        <taxon>Nepomorpha</taxon>
        <taxon>Nepidae</taxon>
        <taxon>Ranatrinae</taxon>
        <taxon>Ranatra</taxon>
    </lineage>
</organism>
<keyword evidence="4" id="KW-0282">Flagellum</keyword>
<keyword evidence="2" id="KW-0963">Cytoplasm</keyword>
<dbReference type="GO" id="GO:0060271">
    <property type="term" value="P:cilium assembly"/>
    <property type="evidence" value="ECO:0007669"/>
    <property type="project" value="UniProtKB-UniRule"/>
</dbReference>
<dbReference type="Proteomes" id="UP001558652">
    <property type="component" value="Unassembled WGS sequence"/>
</dbReference>
<dbReference type="InterPro" id="IPR000435">
    <property type="entry name" value="Tektins"/>
</dbReference>
<dbReference type="GO" id="GO:0005930">
    <property type="term" value="C:axoneme"/>
    <property type="evidence" value="ECO:0007669"/>
    <property type="project" value="UniProtKB-SubCell"/>
</dbReference>
<dbReference type="GO" id="GO:0060294">
    <property type="term" value="P:cilium movement involved in cell motility"/>
    <property type="evidence" value="ECO:0007669"/>
    <property type="project" value="UniProtKB-UniRule"/>
</dbReference>
<evidence type="ECO:0000313" key="7">
    <source>
        <dbReference type="Proteomes" id="UP001558652"/>
    </source>
</evidence>
<protein>
    <recommendedName>
        <fullName evidence="4">Tektin</fullName>
    </recommendedName>
</protein>
<keyword evidence="4" id="KW-0969">Cilium</keyword>
<proteinExistence type="inferred from homology"/>
<dbReference type="EMBL" id="JBFDAA010000002">
    <property type="protein sequence ID" value="KAL1139824.1"/>
    <property type="molecule type" value="Genomic_DNA"/>
</dbReference>
<comment type="caution">
    <text evidence="6">The sequence shown here is derived from an EMBL/GenBank/DDBJ whole genome shotgun (WGS) entry which is preliminary data.</text>
</comment>
<dbReference type="PRINTS" id="PR00511">
    <property type="entry name" value="TEKTIN"/>
</dbReference>
<evidence type="ECO:0000256" key="1">
    <source>
        <dbReference type="ARBA" id="ARBA00007209"/>
    </source>
</evidence>
<sequence length="431" mass="48665">MGPVGPWATGRVDWGPLSGLTGTRPVVDKYSITRYSEGEWRKHNEEVLTTSADDLHKINVTEFNSRRALESISKSADQNQWKSTKKLAERTHEIFRWKTEVERAIDAITEECKMLESERRRTSQARSVLGIVRSISNECMSRRGMREGYELARDKIEEELIKEAALVNEVGGLMQRTLLQIEEQLARNKSVKARLEDDWSDKHEAHAIDLENAGLNNRSSKVLFKPASTRFAENQASPAGWINATREVLATAEAVRCQSSELRSLLAGPILNDCVRDLKAQAEKVDMAFARGITDTELCVKAMRVELDVVVRRNSESEKLIFDLEAGVRGLDKATKVVQTRLDNRLQRPRYENARDKAQFGLIEEAKSLSDQTTTLKAQLEEAKTVLHSLVKARGVLEKELQNKLKTLYIDKVRCQAMRAQYPSAAAMIGN</sequence>
<keyword evidence="7" id="KW-1185">Reference proteome</keyword>
<feature type="coiled-coil region" evidence="5">
    <location>
        <begin position="98"/>
        <end position="125"/>
    </location>
</feature>
<reference evidence="6 7" key="1">
    <citation type="submission" date="2024-07" db="EMBL/GenBank/DDBJ databases">
        <title>Chromosome-level genome assembly of the water stick insect Ranatra chinensis (Heteroptera: Nepidae).</title>
        <authorList>
            <person name="Liu X."/>
        </authorList>
    </citation>
    <scope>NUCLEOTIDE SEQUENCE [LARGE SCALE GENOMIC DNA]</scope>
    <source>
        <strain evidence="6">Cailab_2021Rc</strain>
        <tissue evidence="6">Muscle</tissue>
    </source>
</reference>
<dbReference type="InterPro" id="IPR048256">
    <property type="entry name" value="Tektin-like"/>
</dbReference>